<dbReference type="EMBL" id="JACAZI010000006">
    <property type="protein sequence ID" value="KAF7358090.1"/>
    <property type="molecule type" value="Genomic_DNA"/>
</dbReference>
<dbReference type="PROSITE" id="PS50297">
    <property type="entry name" value="ANK_REP_REGION"/>
    <property type="match status" value="1"/>
</dbReference>
<dbReference type="Pfam" id="PF13374">
    <property type="entry name" value="TPR_10"/>
    <property type="match status" value="1"/>
</dbReference>
<evidence type="ECO:0000313" key="3">
    <source>
        <dbReference type="EMBL" id="KAF7358090.1"/>
    </source>
</evidence>
<sequence length="981" mass="108152">MGLWGGSLSAVQPVSFAHYPPTFGHSGRPLSLAPPIPSSRSPPPSSSPTPAFPLDPPRTLTPRPLPLPHTRRTTALHNHLLERSSSGEMERMSIDEAVQLYREALSVCPPPHPDRAPLLSNLAASLLERFQQRGDGADIDEAIQLYREALPLCPPPHPTRAPLLNNLAASVIERFQQRGAAADIDDAIELYREALSLRSPSHPDRAGSLSNLAASVLLRFQHRGNGVDLDEVIELYREAVSLRPPPHPDRAPLLSNTAASVLLRFQHRENGVDLDEVIELYREAVSLRPPPHPDRAPLLSNMAASVLLRFQHRGNGVDLDEVIELYREAASLRLPPHPDCAPLLSNMAASVIKRFPQRGDGADIDDAIELYHEALSLRSPPHPDHAGLLNNQAASVIERFQQRGAEADIDEAVQLNREVLSLCPQPHPYRAPLLSNLAAWVTERFQQRGMKADIDEAVQLHREAVSLRPPPHPERASSLISLAASFASTYKHTSLPTSLDSAILALQEASTYSMAPPLLRFQAARDWASMAHKNRHPLALEAYQIALELMPQVAALSLNLSSRQAIIAQSHSLGSDAAACAIQLGQYEIAIEFLEACRSVFWSRSLDLSTRLDDLRASHPVLADKLTELSWELELGSFRDASRNLQADSHHRVMSAEAEGVRFRKLNEEWDQTVEAVRSSVPGFEDFMQPKSMSKLRCAAEHGPVVILNTGELSCHALILNSLGTVQCVNLPEIITRKSVDNLAQIFRALVSPTVPFSAFMATLPTRGHDLESTHRLIGRLVYEKDSSPEDWFRRVLSILWTDVKSENPLRLWWCPTGSFSFLPIHAAGIYDEHSMGESVTDYVISSYTPTLEALLAPSFHPFAANSPARVTPIIQPNTPDSSSLPYTEDELRKIQEMIPTEWLASFGSAESRLSLDSVSHGAQSLNTDALLAALRQGHTEIVDLLVGNGADVNKILVVKDINGHNIYLRMEDCTSWEASI</sequence>
<dbReference type="OrthoDB" id="3261813at2759"/>
<dbReference type="Gene3D" id="1.25.40.10">
    <property type="entry name" value="Tetratricopeptide repeat domain"/>
    <property type="match status" value="3"/>
</dbReference>
<protein>
    <submittedName>
        <fullName evidence="3">CHAT domain-containing protein</fullName>
    </submittedName>
</protein>
<gene>
    <name evidence="3" type="ORF">MVEN_00857000</name>
</gene>
<comment type="caution">
    <text evidence="3">The sequence shown here is derived from an EMBL/GenBank/DDBJ whole genome shotgun (WGS) entry which is preliminary data.</text>
</comment>
<dbReference type="InterPro" id="IPR002110">
    <property type="entry name" value="Ankyrin_rpt"/>
</dbReference>
<dbReference type="PROSITE" id="PS50088">
    <property type="entry name" value="ANK_REPEAT"/>
    <property type="match status" value="1"/>
</dbReference>
<evidence type="ECO:0000256" key="2">
    <source>
        <dbReference type="SAM" id="MobiDB-lite"/>
    </source>
</evidence>
<evidence type="ECO:0000313" key="4">
    <source>
        <dbReference type="Proteomes" id="UP000620124"/>
    </source>
</evidence>
<dbReference type="SUPFAM" id="SSF48452">
    <property type="entry name" value="TPR-like"/>
    <property type="match status" value="1"/>
</dbReference>
<organism evidence="3 4">
    <name type="scientific">Mycena venus</name>
    <dbReference type="NCBI Taxonomy" id="2733690"/>
    <lineage>
        <taxon>Eukaryota</taxon>
        <taxon>Fungi</taxon>
        <taxon>Dikarya</taxon>
        <taxon>Basidiomycota</taxon>
        <taxon>Agaricomycotina</taxon>
        <taxon>Agaricomycetes</taxon>
        <taxon>Agaricomycetidae</taxon>
        <taxon>Agaricales</taxon>
        <taxon>Marasmiineae</taxon>
        <taxon>Mycenaceae</taxon>
        <taxon>Mycena</taxon>
    </lineage>
</organism>
<evidence type="ECO:0000256" key="1">
    <source>
        <dbReference type="PROSITE-ProRule" id="PRU00023"/>
    </source>
</evidence>
<dbReference type="AlphaFoldDB" id="A0A8H7D1I7"/>
<name>A0A8H7D1I7_9AGAR</name>
<reference evidence="3" key="1">
    <citation type="submission" date="2020-05" db="EMBL/GenBank/DDBJ databases">
        <title>Mycena genomes resolve the evolution of fungal bioluminescence.</title>
        <authorList>
            <person name="Tsai I.J."/>
        </authorList>
    </citation>
    <scope>NUCLEOTIDE SEQUENCE</scope>
    <source>
        <strain evidence="3">CCC161011</strain>
    </source>
</reference>
<accession>A0A8H7D1I7</accession>
<feature type="compositionally biased region" description="Pro residues" evidence="2">
    <location>
        <begin position="32"/>
        <end position="56"/>
    </location>
</feature>
<keyword evidence="1" id="KW-0040">ANK repeat</keyword>
<proteinExistence type="predicted"/>
<feature type="region of interest" description="Disordered" evidence="2">
    <location>
        <begin position="28"/>
        <end position="73"/>
    </location>
</feature>
<dbReference type="Proteomes" id="UP000620124">
    <property type="component" value="Unassembled WGS sequence"/>
</dbReference>
<dbReference type="PANTHER" id="PTHR19959">
    <property type="entry name" value="KINESIN LIGHT CHAIN"/>
    <property type="match status" value="1"/>
</dbReference>
<dbReference type="PANTHER" id="PTHR19959:SF119">
    <property type="entry name" value="FUNGAL LIPASE-LIKE DOMAIN-CONTAINING PROTEIN"/>
    <property type="match status" value="1"/>
</dbReference>
<keyword evidence="4" id="KW-1185">Reference proteome</keyword>
<feature type="repeat" description="ANK" evidence="1">
    <location>
        <begin position="926"/>
        <end position="954"/>
    </location>
</feature>
<dbReference type="InterPro" id="IPR011990">
    <property type="entry name" value="TPR-like_helical_dom_sf"/>
</dbReference>